<dbReference type="InterPro" id="IPR014710">
    <property type="entry name" value="RmlC-like_jellyroll"/>
</dbReference>
<dbReference type="EMBL" id="JBBLXS010000050">
    <property type="protein sequence ID" value="MEK0184415.1"/>
    <property type="molecule type" value="Genomic_DNA"/>
</dbReference>
<dbReference type="SUPFAM" id="SSF82861">
    <property type="entry name" value="Mechanosensitive channel protein MscS (YggB), transmembrane region"/>
    <property type="match status" value="1"/>
</dbReference>
<organism evidence="9 10">
    <name type="scientific">Microcoleus anatoxicus PTRS2</name>
    <dbReference type="NCBI Taxonomy" id="2705321"/>
    <lineage>
        <taxon>Bacteria</taxon>
        <taxon>Bacillati</taxon>
        <taxon>Cyanobacteriota</taxon>
        <taxon>Cyanophyceae</taxon>
        <taxon>Oscillatoriophycideae</taxon>
        <taxon>Oscillatoriales</taxon>
        <taxon>Microcoleaceae</taxon>
        <taxon>Microcoleus</taxon>
        <taxon>Microcoleus anatoxicus</taxon>
    </lineage>
</organism>
<keyword evidence="3" id="KW-1003">Cell membrane</keyword>
<keyword evidence="6 7" id="KW-0472">Membrane</keyword>
<evidence type="ECO:0000259" key="8">
    <source>
        <dbReference type="PROSITE" id="PS50042"/>
    </source>
</evidence>
<keyword evidence="4 7" id="KW-0812">Transmembrane</keyword>
<comment type="caution">
    <text evidence="9">The sequence shown here is derived from an EMBL/GenBank/DDBJ whole genome shotgun (WGS) entry which is preliminary data.</text>
</comment>
<dbReference type="Proteomes" id="UP001384579">
    <property type="component" value="Unassembled WGS sequence"/>
</dbReference>
<evidence type="ECO:0000313" key="10">
    <source>
        <dbReference type="Proteomes" id="UP001384579"/>
    </source>
</evidence>
<sequence>MGNLNWQEPWLRWAVVLGVGFPLLVMILGEIIQRLKRQKNPIASTLQTVKNLVLPSFAVMVFVRDVFKFEPQGNLVKVLQTLFWICVINALLSLINALLFEQAEEESWRGRMPKLLVDLCRVISILVGGAIVLSQVWGADLAGLATALGVTSIVIGLALQDPLGSVLTGIMLLFERPFGMGDWLKIGEFEGQVIDMNWRAVRLLTEDRQVYIVPHQLLGKEVICNYTAPDSIHYGNIKIGFSYDNPPNVVRQVLFNTALSVPGILADPKPDCQTISYDDFVITYKVEFFVKDFLQLELAQNEFMTRIWYAARRNNLTLYHYKYECAVESNASQTDITTSKLSQGFSSIPALIPVTRDQSSLDELTKGTRLQHFGTGETAIEQGTRVFSMYIIISGEAVMTVGNDGSAELEVVTLSRGDFFGVMALFSREPSPVSVRAVMDLEVMAIDSDKVNEMIERQPRLSREIAQVIEMRRHAIDVAQRTSHKEKLLNQNQDVVDEVRSHLS</sequence>
<dbReference type="Gene3D" id="2.60.120.10">
    <property type="entry name" value="Jelly Rolls"/>
    <property type="match status" value="1"/>
</dbReference>
<dbReference type="PANTHER" id="PTHR30221:SF1">
    <property type="entry name" value="SMALL-CONDUCTANCE MECHANOSENSITIVE CHANNEL"/>
    <property type="match status" value="1"/>
</dbReference>
<dbReference type="SUPFAM" id="SSF50182">
    <property type="entry name" value="Sm-like ribonucleoproteins"/>
    <property type="match status" value="1"/>
</dbReference>
<dbReference type="Pfam" id="PF21082">
    <property type="entry name" value="MS_channel_3rd"/>
    <property type="match status" value="1"/>
</dbReference>
<dbReference type="InterPro" id="IPR011014">
    <property type="entry name" value="MscS_channel_TM-2"/>
</dbReference>
<proteinExistence type="inferred from homology"/>
<name>A0ABU8YJ78_9CYAN</name>
<accession>A0ABU8YJ78</accession>
<evidence type="ECO:0000256" key="5">
    <source>
        <dbReference type="ARBA" id="ARBA00022989"/>
    </source>
</evidence>
<evidence type="ECO:0000313" key="9">
    <source>
        <dbReference type="EMBL" id="MEK0184415.1"/>
    </source>
</evidence>
<dbReference type="InterPro" id="IPR000595">
    <property type="entry name" value="cNMP-bd_dom"/>
</dbReference>
<feature type="transmembrane region" description="Helical" evidence="7">
    <location>
        <begin position="81"/>
        <end position="99"/>
    </location>
</feature>
<dbReference type="SUPFAM" id="SSF82689">
    <property type="entry name" value="Mechanosensitive channel protein MscS (YggB), C-terminal domain"/>
    <property type="match status" value="1"/>
</dbReference>
<dbReference type="SMART" id="SM00100">
    <property type="entry name" value="cNMP"/>
    <property type="match status" value="1"/>
</dbReference>
<dbReference type="Pfam" id="PF00924">
    <property type="entry name" value="MS_channel_2nd"/>
    <property type="match status" value="1"/>
</dbReference>
<dbReference type="InterPro" id="IPR045275">
    <property type="entry name" value="MscS_archaea/bacteria_type"/>
</dbReference>
<evidence type="ECO:0000256" key="4">
    <source>
        <dbReference type="ARBA" id="ARBA00022692"/>
    </source>
</evidence>
<dbReference type="Gene3D" id="1.10.287.1260">
    <property type="match status" value="1"/>
</dbReference>
<dbReference type="RefSeq" id="WP_340522746.1">
    <property type="nucleotide sequence ID" value="NZ_JBBLXS010000050.1"/>
</dbReference>
<dbReference type="Gene3D" id="3.30.70.100">
    <property type="match status" value="1"/>
</dbReference>
<dbReference type="InterPro" id="IPR011066">
    <property type="entry name" value="MscS_channel_C_sf"/>
</dbReference>
<comment type="similarity">
    <text evidence="2">Belongs to the MscS (TC 1.A.23) family.</text>
</comment>
<evidence type="ECO:0000256" key="2">
    <source>
        <dbReference type="ARBA" id="ARBA00008017"/>
    </source>
</evidence>
<dbReference type="Pfam" id="PF00027">
    <property type="entry name" value="cNMP_binding"/>
    <property type="match status" value="1"/>
</dbReference>
<dbReference type="InterPro" id="IPR018490">
    <property type="entry name" value="cNMP-bd_dom_sf"/>
</dbReference>
<dbReference type="SUPFAM" id="SSF51206">
    <property type="entry name" value="cAMP-binding domain-like"/>
    <property type="match status" value="1"/>
</dbReference>
<dbReference type="InterPro" id="IPR049278">
    <property type="entry name" value="MS_channel_C"/>
</dbReference>
<reference evidence="9 10" key="1">
    <citation type="journal article" date="2020" name="Harmful Algae">
        <title>Molecular and morphological characterization of a novel dihydroanatoxin-a producing Microcoleus species (cyanobacteria) from the Russian River, California, USA.</title>
        <authorList>
            <person name="Conklin K.Y."/>
            <person name="Stancheva R."/>
            <person name="Otten T.G."/>
            <person name="Fadness R."/>
            <person name="Boyer G.L."/>
            <person name="Read B."/>
            <person name="Zhang X."/>
            <person name="Sheath R.G."/>
        </authorList>
    </citation>
    <scope>NUCLEOTIDE SEQUENCE [LARGE SCALE GENOMIC DNA]</scope>
    <source>
        <strain evidence="9 10">PTRS2</strain>
    </source>
</reference>
<evidence type="ECO:0000256" key="7">
    <source>
        <dbReference type="SAM" id="Phobius"/>
    </source>
</evidence>
<dbReference type="PROSITE" id="PS50042">
    <property type="entry name" value="CNMP_BINDING_3"/>
    <property type="match status" value="1"/>
</dbReference>
<protein>
    <submittedName>
        <fullName evidence="9">Mechanosensitive ion channel family protein</fullName>
    </submittedName>
</protein>
<feature type="transmembrane region" description="Helical" evidence="7">
    <location>
        <begin position="12"/>
        <end position="32"/>
    </location>
</feature>
<feature type="domain" description="Cyclic nucleotide-binding" evidence="8">
    <location>
        <begin position="352"/>
        <end position="472"/>
    </location>
</feature>
<dbReference type="InterPro" id="IPR010920">
    <property type="entry name" value="LSM_dom_sf"/>
</dbReference>
<evidence type="ECO:0000256" key="6">
    <source>
        <dbReference type="ARBA" id="ARBA00023136"/>
    </source>
</evidence>
<evidence type="ECO:0000256" key="3">
    <source>
        <dbReference type="ARBA" id="ARBA00022475"/>
    </source>
</evidence>
<keyword evidence="5 7" id="KW-1133">Transmembrane helix</keyword>
<dbReference type="Gene3D" id="2.30.30.60">
    <property type="match status" value="1"/>
</dbReference>
<keyword evidence="10" id="KW-1185">Reference proteome</keyword>
<comment type="subcellular location">
    <subcellularLocation>
        <location evidence="1">Cell membrane</location>
        <topology evidence="1">Multi-pass membrane protein</topology>
    </subcellularLocation>
</comment>
<feature type="transmembrane region" description="Helical" evidence="7">
    <location>
        <begin position="119"/>
        <end position="138"/>
    </location>
</feature>
<dbReference type="InterPro" id="IPR023408">
    <property type="entry name" value="MscS_beta-dom_sf"/>
</dbReference>
<evidence type="ECO:0000256" key="1">
    <source>
        <dbReference type="ARBA" id="ARBA00004651"/>
    </source>
</evidence>
<dbReference type="CDD" id="cd00038">
    <property type="entry name" value="CAP_ED"/>
    <property type="match status" value="1"/>
</dbReference>
<feature type="transmembrane region" description="Helical" evidence="7">
    <location>
        <begin position="52"/>
        <end position="69"/>
    </location>
</feature>
<dbReference type="PANTHER" id="PTHR30221">
    <property type="entry name" value="SMALL-CONDUCTANCE MECHANOSENSITIVE CHANNEL"/>
    <property type="match status" value="1"/>
</dbReference>
<gene>
    <name evidence="9" type="ORF">WMG39_06055</name>
</gene>
<dbReference type="InterPro" id="IPR006685">
    <property type="entry name" value="MscS_channel_2nd"/>
</dbReference>